<proteinExistence type="predicted"/>
<reference evidence="1" key="2">
    <citation type="submission" date="2018-03" db="EMBL/GenBank/DDBJ databases">
        <title>The Triticum urartu genome reveals the dynamic nature of wheat genome evolution.</title>
        <authorList>
            <person name="Ling H."/>
            <person name="Ma B."/>
            <person name="Shi X."/>
            <person name="Liu H."/>
            <person name="Dong L."/>
            <person name="Sun H."/>
            <person name="Cao Y."/>
            <person name="Gao Q."/>
            <person name="Zheng S."/>
            <person name="Li Y."/>
            <person name="Yu Y."/>
            <person name="Du H."/>
            <person name="Qi M."/>
            <person name="Li Y."/>
            <person name="Yu H."/>
            <person name="Cui Y."/>
            <person name="Wang N."/>
            <person name="Chen C."/>
            <person name="Wu H."/>
            <person name="Zhao Y."/>
            <person name="Zhang J."/>
            <person name="Li Y."/>
            <person name="Zhou W."/>
            <person name="Zhang B."/>
            <person name="Hu W."/>
            <person name="Eijk M."/>
            <person name="Tang J."/>
            <person name="Witsenboer H."/>
            <person name="Zhao S."/>
            <person name="Li Z."/>
            <person name="Zhang A."/>
            <person name="Wang D."/>
            <person name="Liang C."/>
        </authorList>
    </citation>
    <scope>NUCLEOTIDE SEQUENCE [LARGE SCALE GENOMIC DNA]</scope>
    <source>
        <strain evidence="1">cv. G1812</strain>
    </source>
</reference>
<organism evidence="1 2">
    <name type="scientific">Triticum urartu</name>
    <name type="common">Red wild einkorn</name>
    <name type="synonym">Crithodium urartu</name>
    <dbReference type="NCBI Taxonomy" id="4572"/>
    <lineage>
        <taxon>Eukaryota</taxon>
        <taxon>Viridiplantae</taxon>
        <taxon>Streptophyta</taxon>
        <taxon>Embryophyta</taxon>
        <taxon>Tracheophyta</taxon>
        <taxon>Spermatophyta</taxon>
        <taxon>Magnoliopsida</taxon>
        <taxon>Liliopsida</taxon>
        <taxon>Poales</taxon>
        <taxon>Poaceae</taxon>
        <taxon>BOP clade</taxon>
        <taxon>Pooideae</taxon>
        <taxon>Triticodae</taxon>
        <taxon>Triticeae</taxon>
        <taxon>Triticinae</taxon>
        <taxon>Triticum</taxon>
    </lineage>
</organism>
<keyword evidence="2" id="KW-1185">Reference proteome</keyword>
<dbReference type="EnsemblPlants" id="TuG1812G0200005333.01.T02">
    <property type="protein sequence ID" value="TuG1812G0200005333.01.T02"/>
    <property type="gene ID" value="TuG1812G0200005333.01"/>
</dbReference>
<name>A0A8R7PJA5_TRIUA</name>
<dbReference type="AlphaFoldDB" id="A0A8R7PJA5"/>
<dbReference type="Gramene" id="TuG1812G0200005333.01.T03">
    <property type="protein sequence ID" value="TuG1812G0200005333.01.T03"/>
    <property type="gene ID" value="TuG1812G0200005333.01"/>
</dbReference>
<dbReference type="EnsemblPlants" id="TuG1812G0200005333.01.T03">
    <property type="protein sequence ID" value="TuG1812G0200005333.01.T03"/>
    <property type="gene ID" value="TuG1812G0200005333.01"/>
</dbReference>
<reference evidence="2" key="1">
    <citation type="journal article" date="2013" name="Nature">
        <title>Draft genome of the wheat A-genome progenitor Triticum urartu.</title>
        <authorList>
            <person name="Ling H.Q."/>
            <person name="Zhao S."/>
            <person name="Liu D."/>
            <person name="Wang J."/>
            <person name="Sun H."/>
            <person name="Zhang C."/>
            <person name="Fan H."/>
            <person name="Li D."/>
            <person name="Dong L."/>
            <person name="Tao Y."/>
            <person name="Gao C."/>
            <person name="Wu H."/>
            <person name="Li Y."/>
            <person name="Cui Y."/>
            <person name="Guo X."/>
            <person name="Zheng S."/>
            <person name="Wang B."/>
            <person name="Yu K."/>
            <person name="Liang Q."/>
            <person name="Yang W."/>
            <person name="Lou X."/>
            <person name="Chen J."/>
            <person name="Feng M."/>
            <person name="Jian J."/>
            <person name="Zhang X."/>
            <person name="Luo G."/>
            <person name="Jiang Y."/>
            <person name="Liu J."/>
            <person name="Wang Z."/>
            <person name="Sha Y."/>
            <person name="Zhang B."/>
            <person name="Wu H."/>
            <person name="Tang D."/>
            <person name="Shen Q."/>
            <person name="Xue P."/>
            <person name="Zou S."/>
            <person name="Wang X."/>
            <person name="Liu X."/>
            <person name="Wang F."/>
            <person name="Yang Y."/>
            <person name="An X."/>
            <person name="Dong Z."/>
            <person name="Zhang K."/>
            <person name="Zhang X."/>
            <person name="Luo M.C."/>
            <person name="Dvorak J."/>
            <person name="Tong Y."/>
            <person name="Wang J."/>
            <person name="Yang H."/>
            <person name="Li Z."/>
            <person name="Wang D."/>
            <person name="Zhang A."/>
            <person name="Wang J."/>
        </authorList>
    </citation>
    <scope>NUCLEOTIDE SEQUENCE</scope>
    <source>
        <strain evidence="2">cv. G1812</strain>
    </source>
</reference>
<protein>
    <submittedName>
        <fullName evidence="1">Uncharacterized protein</fullName>
    </submittedName>
</protein>
<dbReference type="Proteomes" id="UP000015106">
    <property type="component" value="Chromosome 2"/>
</dbReference>
<evidence type="ECO:0000313" key="2">
    <source>
        <dbReference type="Proteomes" id="UP000015106"/>
    </source>
</evidence>
<sequence>MLTSWLSTDVWVRSVYGRLYNVWSIETCLRRCVHDWRPRRGILLTDMDDRMIFGLVLLRFRRYTDSLIKCISPFSVVFFGTWTWLWLCASQLCRGRV</sequence>
<dbReference type="Gramene" id="TuG1812G0200005333.01.T02">
    <property type="protein sequence ID" value="TuG1812G0200005333.01.T02"/>
    <property type="gene ID" value="TuG1812G0200005333.01"/>
</dbReference>
<evidence type="ECO:0000313" key="1">
    <source>
        <dbReference type="EnsemblPlants" id="TuG1812G0200005333.01.T03"/>
    </source>
</evidence>
<accession>A0A8R7PJA5</accession>
<reference evidence="1" key="3">
    <citation type="submission" date="2022-06" db="UniProtKB">
        <authorList>
            <consortium name="EnsemblPlants"/>
        </authorList>
    </citation>
    <scope>IDENTIFICATION</scope>
</reference>